<comment type="similarity">
    <text evidence="7">Belongs to the carbohydrate kinase PfkB family. LacC subfamily.</text>
</comment>
<dbReference type="Proteomes" id="UP000295658">
    <property type="component" value="Unassembled WGS sequence"/>
</dbReference>
<reference evidence="10 11" key="1">
    <citation type="submission" date="2019-03" db="EMBL/GenBank/DDBJ databases">
        <title>Genomic Encyclopedia of Type Strains, Phase IV (KMG-IV): sequencing the most valuable type-strain genomes for metagenomic binning, comparative biology and taxonomic classification.</title>
        <authorList>
            <person name="Goeker M."/>
        </authorList>
    </citation>
    <scope>NUCLEOTIDE SEQUENCE [LARGE SCALE GENOMIC DNA]</scope>
    <source>
        <strain evidence="10 11">DSM 24979</strain>
    </source>
</reference>
<dbReference type="OrthoDB" id="9801219at2"/>
<dbReference type="GO" id="GO:0005988">
    <property type="term" value="P:lactose metabolic process"/>
    <property type="evidence" value="ECO:0007669"/>
    <property type="project" value="UniProtKB-KW"/>
</dbReference>
<comment type="catalytic activity">
    <reaction evidence="6 8">
        <text>beta-D-fructose 1-phosphate + ATP = beta-D-fructose 1,6-bisphosphate + ADP + H(+)</text>
        <dbReference type="Rhea" id="RHEA:14213"/>
        <dbReference type="ChEBI" id="CHEBI:15378"/>
        <dbReference type="ChEBI" id="CHEBI:30616"/>
        <dbReference type="ChEBI" id="CHEBI:32966"/>
        <dbReference type="ChEBI" id="CHEBI:138881"/>
        <dbReference type="ChEBI" id="CHEBI:456216"/>
        <dbReference type="EC" id="2.7.1.56"/>
    </reaction>
</comment>
<dbReference type="RefSeq" id="WP_132949632.1">
    <property type="nucleotide sequence ID" value="NZ_SLUL01000025.1"/>
</dbReference>
<evidence type="ECO:0000256" key="4">
    <source>
        <dbReference type="ARBA" id="ARBA00022777"/>
    </source>
</evidence>
<dbReference type="GO" id="GO:0016052">
    <property type="term" value="P:carbohydrate catabolic process"/>
    <property type="evidence" value="ECO:0007669"/>
    <property type="project" value="UniProtKB-ARBA"/>
</dbReference>
<evidence type="ECO:0000256" key="7">
    <source>
        <dbReference type="PIRNR" id="PIRNR000535"/>
    </source>
</evidence>
<dbReference type="NCBIfam" id="TIGR03828">
    <property type="entry name" value="pfkB"/>
    <property type="match status" value="1"/>
</dbReference>
<feature type="domain" description="Carbohydrate kinase PfkB" evidence="9">
    <location>
        <begin position="8"/>
        <end position="292"/>
    </location>
</feature>
<keyword evidence="4 8" id="KW-0418">Kinase</keyword>
<accession>A0A4R1QFH3</accession>
<dbReference type="InterPro" id="IPR002173">
    <property type="entry name" value="Carboh/pur_kinase_PfkB_CS"/>
</dbReference>
<dbReference type="InterPro" id="IPR017583">
    <property type="entry name" value="Tagatose/fructose_Pkinase"/>
</dbReference>
<comment type="function">
    <text evidence="8">Catalyzes the ATP-dependent phosphorylation of fructose-l-phosphate to fructose-l,6-bisphosphate.</text>
</comment>
<dbReference type="EC" id="2.7.1.144" evidence="7"/>
<keyword evidence="11" id="KW-1185">Reference proteome</keyword>
<dbReference type="GO" id="GO:0008662">
    <property type="term" value="F:1-phosphofructokinase activity"/>
    <property type="evidence" value="ECO:0007669"/>
    <property type="project" value="UniProtKB-UniRule"/>
</dbReference>
<dbReference type="PROSITE" id="PS00584">
    <property type="entry name" value="PFKB_KINASES_2"/>
    <property type="match status" value="1"/>
</dbReference>
<sequence length="310" mass="33822">MILTITLNPSVDINYKLDSLHLNEVNRCYRVIKTAGGKGLNVTRVIQLAGENVCATGFLGGTTGEFIENVLNENNINHQFIKIQGETRHCIAILHNGKQTEILEAGPCITEEEASTFIENYKNIINNVDVVVASGSLPIGLDSSFYQKLINIANEKGKKFILDTSGEALGEGLKANPYLIKPNKDELSKLLNIEKITTIQDVKEAINYLKEQFDIEYIIVSLGEKGAVGFHGGKFYIATPPKVRAVNPVGSGDSMVAGFAIAIARNLDPIETLKYGCAFGTLNAIEEKTGYIQPKLINSFITETEVSVLT</sequence>
<dbReference type="Pfam" id="PF00294">
    <property type="entry name" value="PfkB"/>
    <property type="match status" value="1"/>
</dbReference>
<proteinExistence type="inferred from homology"/>
<evidence type="ECO:0000256" key="6">
    <source>
        <dbReference type="ARBA" id="ARBA00047745"/>
    </source>
</evidence>
<dbReference type="FunFam" id="3.40.1190.20:FF:000001">
    <property type="entry name" value="Phosphofructokinase"/>
    <property type="match status" value="1"/>
</dbReference>
<dbReference type="Gene3D" id="3.40.1190.20">
    <property type="match status" value="1"/>
</dbReference>
<dbReference type="InterPro" id="IPR011611">
    <property type="entry name" value="PfkB_dom"/>
</dbReference>
<evidence type="ECO:0000256" key="2">
    <source>
        <dbReference type="ARBA" id="ARBA00022679"/>
    </source>
</evidence>
<evidence type="ECO:0000313" key="10">
    <source>
        <dbReference type="EMBL" id="TCL43946.1"/>
    </source>
</evidence>
<evidence type="ECO:0000256" key="5">
    <source>
        <dbReference type="ARBA" id="ARBA00022840"/>
    </source>
</evidence>
<dbReference type="GO" id="GO:0044281">
    <property type="term" value="P:small molecule metabolic process"/>
    <property type="evidence" value="ECO:0007669"/>
    <property type="project" value="UniProtKB-ARBA"/>
</dbReference>
<dbReference type="AlphaFoldDB" id="A0A4R1QFH3"/>
<evidence type="ECO:0000313" key="11">
    <source>
        <dbReference type="Proteomes" id="UP000295658"/>
    </source>
</evidence>
<dbReference type="PANTHER" id="PTHR46566:SF5">
    <property type="entry name" value="1-PHOSPHOFRUCTOKINASE"/>
    <property type="match status" value="1"/>
</dbReference>
<evidence type="ECO:0000256" key="8">
    <source>
        <dbReference type="RuleBase" id="RU369061"/>
    </source>
</evidence>
<evidence type="ECO:0000256" key="1">
    <source>
        <dbReference type="ARBA" id="ARBA00005380"/>
    </source>
</evidence>
<keyword evidence="2 7" id="KW-0808">Transferase</keyword>
<gene>
    <name evidence="10" type="ORF">EDD69_1253</name>
</gene>
<dbReference type="SUPFAM" id="SSF53613">
    <property type="entry name" value="Ribokinase-like"/>
    <property type="match status" value="1"/>
</dbReference>
<keyword evidence="5 7" id="KW-0067">ATP-binding</keyword>
<dbReference type="GO" id="GO:2001059">
    <property type="term" value="P:D-tagatose 6-phosphate catabolic process"/>
    <property type="evidence" value="ECO:0007669"/>
    <property type="project" value="UniProtKB-UniPathway"/>
</dbReference>
<organism evidence="10 11">
    <name type="scientific">Thermolongibacillus altinsuensis</name>
    <dbReference type="NCBI Taxonomy" id="575256"/>
    <lineage>
        <taxon>Bacteria</taxon>
        <taxon>Bacillati</taxon>
        <taxon>Bacillota</taxon>
        <taxon>Bacilli</taxon>
        <taxon>Bacillales</taxon>
        <taxon>Anoxybacillaceae</taxon>
        <taxon>Thermolongibacillus</taxon>
    </lineage>
</organism>
<dbReference type="PANTHER" id="PTHR46566">
    <property type="entry name" value="1-PHOSPHOFRUCTOKINASE-RELATED"/>
    <property type="match status" value="1"/>
</dbReference>
<dbReference type="UniPathway" id="UPA00704">
    <property type="reaction ID" value="UER00715"/>
</dbReference>
<comment type="similarity">
    <text evidence="1">Belongs to the carbohydrate kinase pfkB family.</text>
</comment>
<protein>
    <recommendedName>
        <fullName evidence="7">Tagatose-6-phosphate kinase</fullName>
        <ecNumber evidence="7">2.7.1.144</ecNumber>
    </recommendedName>
</protein>
<dbReference type="PIRSF" id="PIRSF000535">
    <property type="entry name" value="1PFK/6PFK/LacC"/>
    <property type="match status" value="1"/>
</dbReference>
<evidence type="ECO:0000259" key="9">
    <source>
        <dbReference type="Pfam" id="PF00294"/>
    </source>
</evidence>
<dbReference type="GO" id="GO:0005524">
    <property type="term" value="F:ATP binding"/>
    <property type="evidence" value="ECO:0007669"/>
    <property type="project" value="UniProtKB-UniRule"/>
</dbReference>
<comment type="caution">
    <text evidence="10">The sequence shown here is derived from an EMBL/GenBank/DDBJ whole genome shotgun (WGS) entry which is preliminary data.</text>
</comment>
<dbReference type="GO" id="GO:0005829">
    <property type="term" value="C:cytosol"/>
    <property type="evidence" value="ECO:0007669"/>
    <property type="project" value="TreeGrafter"/>
</dbReference>
<dbReference type="CDD" id="cd01164">
    <property type="entry name" value="FruK_PfkB_like"/>
    <property type="match status" value="1"/>
</dbReference>
<dbReference type="InterPro" id="IPR029056">
    <property type="entry name" value="Ribokinase-like"/>
</dbReference>
<dbReference type="GO" id="GO:0009024">
    <property type="term" value="F:tagatose-6-phosphate kinase activity"/>
    <property type="evidence" value="ECO:0007669"/>
    <property type="project" value="UniProtKB-EC"/>
</dbReference>
<name>A0A4R1QFH3_9BACL</name>
<evidence type="ECO:0000256" key="3">
    <source>
        <dbReference type="ARBA" id="ARBA00022741"/>
    </source>
</evidence>
<dbReference type="EMBL" id="SLUL01000025">
    <property type="protein sequence ID" value="TCL43946.1"/>
    <property type="molecule type" value="Genomic_DNA"/>
</dbReference>
<keyword evidence="7" id="KW-0423">Lactose metabolism</keyword>
<dbReference type="NCBIfam" id="TIGR03168">
    <property type="entry name" value="1-PFK"/>
    <property type="match status" value="1"/>
</dbReference>
<comment type="catalytic activity">
    <reaction evidence="7">
        <text>D-tagatofuranose 6-phosphate + ATP = D-tagatofuranose 1,6-bisphosphate + ADP + H(+)</text>
        <dbReference type="Rhea" id="RHEA:12420"/>
        <dbReference type="ChEBI" id="CHEBI:15378"/>
        <dbReference type="ChEBI" id="CHEBI:30616"/>
        <dbReference type="ChEBI" id="CHEBI:58694"/>
        <dbReference type="ChEBI" id="CHEBI:58695"/>
        <dbReference type="ChEBI" id="CHEBI:456216"/>
        <dbReference type="EC" id="2.7.1.144"/>
    </reaction>
</comment>
<keyword evidence="3 7" id="KW-0547">Nucleotide-binding</keyword>
<dbReference type="InterPro" id="IPR022463">
    <property type="entry name" value="1-PFruKinase"/>
</dbReference>
<comment type="pathway">
    <text evidence="7">Carbohydrate metabolism; D-tagatose 6-phosphate degradation; D-glyceraldehyde 3-phosphate and glycerone phosphate from D-tagatose 6-phosphate: step 1/2.</text>
</comment>